<dbReference type="AlphaFoldDB" id="A0AA40CJC6"/>
<feature type="signal peptide" evidence="1">
    <location>
        <begin position="1"/>
        <end position="15"/>
    </location>
</feature>
<keyword evidence="4" id="KW-1185">Reference proteome</keyword>
<feature type="chain" id="PRO_5041236024" description="DUF8021 domain-containing protein" evidence="1">
    <location>
        <begin position="16"/>
        <end position="269"/>
    </location>
</feature>
<evidence type="ECO:0000256" key="1">
    <source>
        <dbReference type="SAM" id="SignalP"/>
    </source>
</evidence>
<name>A0AA40CJC6_9PEZI</name>
<evidence type="ECO:0000313" key="4">
    <source>
        <dbReference type="Proteomes" id="UP001174936"/>
    </source>
</evidence>
<gene>
    <name evidence="3" type="ORF">B0T16DRAFT_518759</name>
</gene>
<proteinExistence type="predicted"/>
<organism evidence="3 4">
    <name type="scientific">Cercophora newfieldiana</name>
    <dbReference type="NCBI Taxonomy" id="92897"/>
    <lineage>
        <taxon>Eukaryota</taxon>
        <taxon>Fungi</taxon>
        <taxon>Dikarya</taxon>
        <taxon>Ascomycota</taxon>
        <taxon>Pezizomycotina</taxon>
        <taxon>Sordariomycetes</taxon>
        <taxon>Sordariomycetidae</taxon>
        <taxon>Sordariales</taxon>
        <taxon>Lasiosphaeriaceae</taxon>
        <taxon>Cercophora</taxon>
    </lineage>
</organism>
<dbReference type="EMBL" id="JAULSV010000007">
    <property type="protein sequence ID" value="KAK0639698.1"/>
    <property type="molecule type" value="Genomic_DNA"/>
</dbReference>
<accession>A0AA40CJC6</accession>
<reference evidence="3" key="1">
    <citation type="submission" date="2023-06" db="EMBL/GenBank/DDBJ databases">
        <title>Genome-scale phylogeny and comparative genomics of the fungal order Sordariales.</title>
        <authorList>
            <consortium name="Lawrence Berkeley National Laboratory"/>
            <person name="Hensen N."/>
            <person name="Bonometti L."/>
            <person name="Westerberg I."/>
            <person name="Brannstrom I.O."/>
            <person name="Guillou S."/>
            <person name="Cros-Aarteil S."/>
            <person name="Calhoun S."/>
            <person name="Haridas S."/>
            <person name="Kuo A."/>
            <person name="Mondo S."/>
            <person name="Pangilinan J."/>
            <person name="Riley R."/>
            <person name="Labutti K."/>
            <person name="Andreopoulos B."/>
            <person name="Lipzen A."/>
            <person name="Chen C."/>
            <person name="Yanf M."/>
            <person name="Daum C."/>
            <person name="Ng V."/>
            <person name="Clum A."/>
            <person name="Steindorff A."/>
            <person name="Ohm R."/>
            <person name="Martin F."/>
            <person name="Silar P."/>
            <person name="Natvig D."/>
            <person name="Lalanne C."/>
            <person name="Gautier V."/>
            <person name="Ament-Velasquez S.L."/>
            <person name="Kruys A."/>
            <person name="Hutchinson M.I."/>
            <person name="Powell A.J."/>
            <person name="Barry K."/>
            <person name="Miller A.N."/>
            <person name="Grigoriev I.V."/>
            <person name="Debuchy R."/>
            <person name="Gladieux P."/>
            <person name="Thoren M.H."/>
            <person name="Johannesson H."/>
        </authorList>
    </citation>
    <scope>NUCLEOTIDE SEQUENCE</scope>
    <source>
        <strain evidence="3">SMH2532-1</strain>
    </source>
</reference>
<evidence type="ECO:0000313" key="3">
    <source>
        <dbReference type="EMBL" id="KAK0639698.1"/>
    </source>
</evidence>
<dbReference type="InterPro" id="IPR058334">
    <property type="entry name" value="DUF8021"/>
</dbReference>
<evidence type="ECO:0000259" key="2">
    <source>
        <dbReference type="Pfam" id="PF26061"/>
    </source>
</evidence>
<feature type="domain" description="DUF8021" evidence="2">
    <location>
        <begin position="147"/>
        <end position="260"/>
    </location>
</feature>
<dbReference type="Proteomes" id="UP001174936">
    <property type="component" value="Unassembled WGS sequence"/>
</dbReference>
<sequence>MFSLLTLALASTASAACTRSFLQDIAATYIKAQTAGTPSLLPLNTPLTYVENDLHPALNASVLTTPLSIDFHRSVYDTTTCSTYTELNANSSSHPYVIVTLIRVDAATSKITTIDSVVSDDGDWIFDAKAHLSYALTEKWDPIPAEKRDTREVLLAAANAYLNQWGNVSLPVPLGTPCARLEGGLYTGSRNASSNSCFMPAFPMPLTVGNRRWVIDEEMGTVGMLNDFPFLEASKPNGTTPSSNMFYIVGGLIRYIHENTVCATRMCGR</sequence>
<dbReference type="Pfam" id="PF26061">
    <property type="entry name" value="DUF8021"/>
    <property type="match status" value="1"/>
</dbReference>
<keyword evidence="1" id="KW-0732">Signal</keyword>
<comment type="caution">
    <text evidence="3">The sequence shown here is derived from an EMBL/GenBank/DDBJ whole genome shotgun (WGS) entry which is preliminary data.</text>
</comment>
<protein>
    <recommendedName>
        <fullName evidence="2">DUF8021 domain-containing protein</fullName>
    </recommendedName>
</protein>